<proteinExistence type="predicted"/>
<feature type="domain" description="VQ" evidence="2">
    <location>
        <begin position="62"/>
        <end position="89"/>
    </location>
</feature>
<dbReference type="Pfam" id="PF05678">
    <property type="entry name" value="VQ"/>
    <property type="match status" value="1"/>
</dbReference>
<feature type="compositionally biased region" description="Low complexity" evidence="1">
    <location>
        <begin position="87"/>
        <end position="101"/>
    </location>
</feature>
<feature type="region of interest" description="Disordered" evidence="1">
    <location>
        <begin position="82"/>
        <end position="103"/>
    </location>
</feature>
<sequence length="247" mass="27650">MDSSENSTGKSPKRELQGPRPTPLKLRKGSHKIKKPPVVPHQHHQLPPHHQPPPRPPIIIYTVSPKVIHANPSEFMSLVQRLTGPNSTSSSSTTTSSSISSFPFQENTNNISAISPAARFASIENTRTTRGNIKRSQITNCDMEMVNHEEIEISREIERNYSGVFPQGILSPNPSSLQPISSNFFSPPSAGFFHDLSPELHNNRNYFEYSSNYLPSPSNFISPSIILSPNTPSFDLFNNIFDQYREK</sequence>
<evidence type="ECO:0000313" key="3">
    <source>
        <dbReference type="EMBL" id="TMW94871.1"/>
    </source>
</evidence>
<evidence type="ECO:0000259" key="2">
    <source>
        <dbReference type="Pfam" id="PF05678"/>
    </source>
</evidence>
<gene>
    <name evidence="3" type="ORF">EJD97_009681</name>
</gene>
<reference evidence="3" key="1">
    <citation type="submission" date="2019-05" db="EMBL/GenBank/DDBJ databases">
        <title>The de novo reference genome and transcriptome assemblies of the wild tomato species Solanum chilense.</title>
        <authorList>
            <person name="Stam R."/>
            <person name="Nosenko T."/>
            <person name="Hoerger A.C."/>
            <person name="Stephan W."/>
            <person name="Seidel M.A."/>
            <person name="Kuhn J.M.M."/>
            <person name="Haberer G."/>
            <person name="Tellier A."/>
        </authorList>
    </citation>
    <scope>NUCLEOTIDE SEQUENCE</scope>
    <source>
        <tissue evidence="3">Mature leaves</tissue>
    </source>
</reference>
<dbReference type="PANTHER" id="PTHR33143">
    <property type="entry name" value="F16F4.1 PROTEIN-RELATED"/>
    <property type="match status" value="1"/>
</dbReference>
<dbReference type="PANTHER" id="PTHR33143:SF75">
    <property type="entry name" value="PROTEIN MKS1-LIKE"/>
    <property type="match status" value="1"/>
</dbReference>
<dbReference type="InterPro" id="IPR008889">
    <property type="entry name" value="VQ"/>
</dbReference>
<evidence type="ECO:0000256" key="1">
    <source>
        <dbReference type="SAM" id="MobiDB-lite"/>
    </source>
</evidence>
<dbReference type="EMBL" id="RXGB01002504">
    <property type="protein sequence ID" value="TMW94871.1"/>
    <property type="molecule type" value="Genomic_DNA"/>
</dbReference>
<protein>
    <recommendedName>
        <fullName evidence="2">VQ domain-containing protein</fullName>
    </recommendedName>
</protein>
<accession>A0A6N2BPF9</accession>
<comment type="caution">
    <text evidence="3">The sequence shown here is derived from an EMBL/GenBank/DDBJ whole genome shotgun (WGS) entry which is preliminary data.</text>
</comment>
<organism evidence="3">
    <name type="scientific">Solanum chilense</name>
    <name type="common">Tomato</name>
    <name type="synonym">Lycopersicon chilense</name>
    <dbReference type="NCBI Taxonomy" id="4083"/>
    <lineage>
        <taxon>Eukaryota</taxon>
        <taxon>Viridiplantae</taxon>
        <taxon>Streptophyta</taxon>
        <taxon>Embryophyta</taxon>
        <taxon>Tracheophyta</taxon>
        <taxon>Spermatophyta</taxon>
        <taxon>Magnoliopsida</taxon>
        <taxon>eudicotyledons</taxon>
        <taxon>Gunneridae</taxon>
        <taxon>Pentapetalae</taxon>
        <taxon>asterids</taxon>
        <taxon>lamiids</taxon>
        <taxon>Solanales</taxon>
        <taxon>Solanaceae</taxon>
        <taxon>Solanoideae</taxon>
        <taxon>Solaneae</taxon>
        <taxon>Solanum</taxon>
        <taxon>Solanum subgen. Lycopersicon</taxon>
    </lineage>
</organism>
<dbReference type="InterPro" id="IPR039607">
    <property type="entry name" value="VQ_8/17/18/20/21/25"/>
</dbReference>
<feature type="region of interest" description="Disordered" evidence="1">
    <location>
        <begin position="1"/>
        <end position="57"/>
    </location>
</feature>
<feature type="compositionally biased region" description="Basic residues" evidence="1">
    <location>
        <begin position="25"/>
        <end position="47"/>
    </location>
</feature>
<dbReference type="AlphaFoldDB" id="A0A6N2BPF9"/>
<dbReference type="GO" id="GO:0005634">
    <property type="term" value="C:nucleus"/>
    <property type="evidence" value="ECO:0007669"/>
    <property type="project" value="TreeGrafter"/>
</dbReference>
<feature type="compositionally biased region" description="Polar residues" evidence="1">
    <location>
        <begin position="1"/>
        <end position="10"/>
    </location>
</feature>
<name>A0A6N2BPF9_SOLCI</name>